<dbReference type="InterPro" id="IPR028082">
    <property type="entry name" value="Peripla_BP_I"/>
</dbReference>
<dbReference type="GO" id="GO:0003700">
    <property type="term" value="F:DNA-binding transcription factor activity"/>
    <property type="evidence" value="ECO:0007669"/>
    <property type="project" value="InterPro"/>
</dbReference>
<keyword evidence="3" id="KW-0804">Transcription</keyword>
<dbReference type="EMBL" id="CP058595">
    <property type="protein sequence ID" value="QLG44641.1"/>
    <property type="molecule type" value="Genomic_DNA"/>
</dbReference>
<dbReference type="InterPro" id="IPR036388">
    <property type="entry name" value="WH-like_DNA-bd_sf"/>
</dbReference>
<dbReference type="Pfam" id="PF13377">
    <property type="entry name" value="Peripla_BP_3"/>
    <property type="match status" value="1"/>
</dbReference>
<evidence type="ECO:0000313" key="5">
    <source>
        <dbReference type="EMBL" id="QLG44641.1"/>
    </source>
</evidence>
<dbReference type="GO" id="GO:0003677">
    <property type="term" value="F:DNA binding"/>
    <property type="evidence" value="ECO:0007669"/>
    <property type="project" value="UniProtKB-KW"/>
</dbReference>
<dbReference type="AlphaFoldDB" id="A0A7H9AMH1"/>
<accession>A0A7H9AMH1</accession>
<organism evidence="5 6">
    <name type="scientific">Costertonia aggregata</name>
    <dbReference type="NCBI Taxonomy" id="343403"/>
    <lineage>
        <taxon>Bacteria</taxon>
        <taxon>Pseudomonadati</taxon>
        <taxon>Bacteroidota</taxon>
        <taxon>Flavobacteriia</taxon>
        <taxon>Flavobacteriales</taxon>
        <taxon>Flavobacteriaceae</taxon>
        <taxon>Costertonia</taxon>
    </lineage>
</organism>
<dbReference type="InterPro" id="IPR036390">
    <property type="entry name" value="WH_DNA-bd_sf"/>
</dbReference>
<dbReference type="RefSeq" id="WP_179240975.1">
    <property type="nucleotide sequence ID" value="NZ_CP058595.1"/>
</dbReference>
<feature type="domain" description="HTH gntR-type" evidence="4">
    <location>
        <begin position="17"/>
        <end position="85"/>
    </location>
</feature>
<dbReference type="PANTHER" id="PTHR38445:SF10">
    <property type="entry name" value="GNTR-FAMILY TRANSCRIPTIONAL REGULATOR"/>
    <property type="match status" value="1"/>
</dbReference>
<evidence type="ECO:0000313" key="6">
    <source>
        <dbReference type="Proteomes" id="UP000509302"/>
    </source>
</evidence>
<keyword evidence="2" id="KW-0238">DNA-binding</keyword>
<dbReference type="SUPFAM" id="SSF46785">
    <property type="entry name" value="Winged helix' DNA-binding domain"/>
    <property type="match status" value="1"/>
</dbReference>
<dbReference type="PANTHER" id="PTHR38445">
    <property type="entry name" value="HTH-TYPE TRANSCRIPTIONAL REPRESSOR YTRA"/>
    <property type="match status" value="1"/>
</dbReference>
<dbReference type="CDD" id="cd07377">
    <property type="entry name" value="WHTH_GntR"/>
    <property type="match status" value="1"/>
</dbReference>
<name>A0A7H9AMH1_9FLAO</name>
<proteinExistence type="predicted"/>
<dbReference type="InterPro" id="IPR046335">
    <property type="entry name" value="LacI/GalR-like_sensor"/>
</dbReference>
<dbReference type="PROSITE" id="PS50949">
    <property type="entry name" value="HTH_GNTR"/>
    <property type="match status" value="1"/>
</dbReference>
<dbReference type="Gene3D" id="1.10.10.10">
    <property type="entry name" value="Winged helix-like DNA-binding domain superfamily/Winged helix DNA-binding domain"/>
    <property type="match status" value="1"/>
</dbReference>
<protein>
    <submittedName>
        <fullName evidence="5">GntR family transcriptional regulator</fullName>
    </submittedName>
</protein>
<gene>
    <name evidence="5" type="ORF">HYG79_04520</name>
</gene>
<dbReference type="Pfam" id="PF00392">
    <property type="entry name" value="GntR"/>
    <property type="match status" value="1"/>
</dbReference>
<dbReference type="InterPro" id="IPR000524">
    <property type="entry name" value="Tscrpt_reg_HTH_GntR"/>
</dbReference>
<dbReference type="Proteomes" id="UP000509302">
    <property type="component" value="Chromosome"/>
</dbReference>
<reference evidence="5 6" key="1">
    <citation type="journal article" date="2006" name="Int. J. Syst. Evol. Microbiol.">
        <title>Costertonia aggregata gen. nov., sp. nov., a mesophilic marine bacterium of the family Flavobacteriaceae, isolated from a mature biofilm.</title>
        <authorList>
            <person name="Kwon K.K."/>
            <person name="Lee Y.K."/>
            <person name="Lee H.K."/>
        </authorList>
    </citation>
    <scope>NUCLEOTIDE SEQUENCE [LARGE SCALE GENOMIC DNA]</scope>
    <source>
        <strain evidence="5 6">KCCM 42265</strain>
    </source>
</reference>
<dbReference type="Gene3D" id="3.40.50.2300">
    <property type="match status" value="2"/>
</dbReference>
<evidence type="ECO:0000256" key="3">
    <source>
        <dbReference type="ARBA" id="ARBA00023163"/>
    </source>
</evidence>
<keyword evidence="1" id="KW-0805">Transcription regulation</keyword>
<evidence type="ECO:0000259" key="4">
    <source>
        <dbReference type="PROSITE" id="PS50949"/>
    </source>
</evidence>
<dbReference type="KEGG" id="cagg:HYG79_04520"/>
<evidence type="ECO:0000256" key="1">
    <source>
        <dbReference type="ARBA" id="ARBA00023015"/>
    </source>
</evidence>
<keyword evidence="6" id="KW-1185">Reference proteome</keyword>
<sequence length="350" mass="40398">MAVESIRYIKVDVDSRIPKYKQVVDSIFGAIREGHLRMGEKIPSINEVSEECLLSRDTVEKAYSHLKEQKIIVSVKGKGYYVAKTDLSSKINVLFLINKLSTYKMRIFNSFVQTLGTNANVDLDIYHCEPSIFIKVLHKKVNQYDQFVIMPHFKNENLQHMGCTEEILEVIGAIPQEKLIIMDRNILSLSMKSGRIYQDFIDDIYAALSKGLNKVKKYQKIILVYPRESVYPYPKGIVTGFKRFCIEHNFDYEILDEIYESMELQLRDLFITIEESDLVNLVKQVRDRHFKLGDEIGIISYNDTPLKELLGITVISTDFKKMGAEAAHMLLNGKKSVVKNDFNFIDRNSV</sequence>
<dbReference type="SMART" id="SM00345">
    <property type="entry name" value="HTH_GNTR"/>
    <property type="match status" value="1"/>
</dbReference>
<evidence type="ECO:0000256" key="2">
    <source>
        <dbReference type="ARBA" id="ARBA00023125"/>
    </source>
</evidence>
<dbReference type="SUPFAM" id="SSF53822">
    <property type="entry name" value="Periplasmic binding protein-like I"/>
    <property type="match status" value="1"/>
</dbReference>